<accession>A0A2P2QDP3</accession>
<evidence type="ECO:0000313" key="1">
    <source>
        <dbReference type="EMBL" id="MBX65092.1"/>
    </source>
</evidence>
<proteinExistence type="predicted"/>
<dbReference type="EMBL" id="GGEC01084608">
    <property type="protein sequence ID" value="MBX65092.1"/>
    <property type="molecule type" value="Transcribed_RNA"/>
</dbReference>
<organism evidence="1">
    <name type="scientific">Rhizophora mucronata</name>
    <name type="common">Asiatic mangrove</name>
    <dbReference type="NCBI Taxonomy" id="61149"/>
    <lineage>
        <taxon>Eukaryota</taxon>
        <taxon>Viridiplantae</taxon>
        <taxon>Streptophyta</taxon>
        <taxon>Embryophyta</taxon>
        <taxon>Tracheophyta</taxon>
        <taxon>Spermatophyta</taxon>
        <taxon>Magnoliopsida</taxon>
        <taxon>eudicotyledons</taxon>
        <taxon>Gunneridae</taxon>
        <taxon>Pentapetalae</taxon>
        <taxon>rosids</taxon>
        <taxon>fabids</taxon>
        <taxon>Malpighiales</taxon>
        <taxon>Rhizophoraceae</taxon>
        <taxon>Rhizophora</taxon>
    </lineage>
</organism>
<protein>
    <submittedName>
        <fullName evidence="1">Uncharacterized protein</fullName>
    </submittedName>
</protein>
<sequence>MYQLPISPRQMVLRLNLLFPSR</sequence>
<name>A0A2P2QDP3_RHIMU</name>
<dbReference type="AlphaFoldDB" id="A0A2P2QDP3"/>
<reference evidence="1" key="1">
    <citation type="submission" date="2018-02" db="EMBL/GenBank/DDBJ databases">
        <title>Rhizophora mucronata_Transcriptome.</title>
        <authorList>
            <person name="Meera S.P."/>
            <person name="Sreeshan A."/>
            <person name="Augustine A."/>
        </authorList>
    </citation>
    <scope>NUCLEOTIDE SEQUENCE</scope>
    <source>
        <tissue evidence="1">Leaf</tissue>
    </source>
</reference>